<accession>A0AAE4SFP4</accession>
<comment type="caution">
    <text evidence="2">The sequence shown here is derived from an EMBL/GenBank/DDBJ whole genome shotgun (WGS) entry which is preliminary data.</text>
</comment>
<dbReference type="RefSeq" id="WP_338099975.1">
    <property type="nucleotide sequence ID" value="NZ_JAWDKD010000020.1"/>
</dbReference>
<dbReference type="SUPFAM" id="SSF49503">
    <property type="entry name" value="Cupredoxins"/>
    <property type="match status" value="1"/>
</dbReference>
<reference evidence="2" key="1">
    <citation type="submission" date="2023-06" db="EMBL/GenBank/DDBJ databases">
        <title>Genome sequence of Methanosarcinaceae archaeon Ag5.</title>
        <authorList>
            <person name="Protasov E."/>
            <person name="Platt K."/>
            <person name="Poehlein A."/>
            <person name="Daniel R."/>
            <person name="Brune A."/>
        </authorList>
    </citation>
    <scope>NUCLEOTIDE SEQUENCE</scope>
    <source>
        <strain evidence="2">Ag5</strain>
    </source>
</reference>
<dbReference type="EMBL" id="JAWDKD010000020">
    <property type="protein sequence ID" value="MDV0447535.1"/>
    <property type="molecule type" value="Genomic_DNA"/>
</dbReference>
<evidence type="ECO:0000313" key="2">
    <source>
        <dbReference type="EMBL" id="MDV0447535.1"/>
    </source>
</evidence>
<protein>
    <submittedName>
        <fullName evidence="2">Uncharacterized protein</fullName>
    </submittedName>
</protein>
<proteinExistence type="predicted"/>
<organism evidence="2 3">
    <name type="scientific">Methanolapillus africanus</name>
    <dbReference type="NCBI Taxonomy" id="3028297"/>
    <lineage>
        <taxon>Archaea</taxon>
        <taxon>Methanobacteriati</taxon>
        <taxon>Methanobacteriota</taxon>
        <taxon>Stenosarchaea group</taxon>
        <taxon>Methanomicrobia</taxon>
        <taxon>Methanosarcinales</taxon>
        <taxon>Methanosarcinaceae</taxon>
        <taxon>Methanolapillus</taxon>
    </lineage>
</organism>
<feature type="compositionally biased region" description="Low complexity" evidence="1">
    <location>
        <begin position="34"/>
        <end position="55"/>
    </location>
</feature>
<gene>
    <name evidence="2" type="ORF">MsAg5_14350</name>
</gene>
<dbReference type="Proteomes" id="UP001271789">
    <property type="component" value="Unassembled WGS sequence"/>
</dbReference>
<dbReference type="InterPro" id="IPR008972">
    <property type="entry name" value="Cupredoxin"/>
</dbReference>
<keyword evidence="3" id="KW-1185">Reference proteome</keyword>
<feature type="region of interest" description="Disordered" evidence="1">
    <location>
        <begin position="30"/>
        <end position="58"/>
    </location>
</feature>
<evidence type="ECO:0000313" key="3">
    <source>
        <dbReference type="Proteomes" id="UP001271789"/>
    </source>
</evidence>
<sequence length="170" mass="18695">MQITKSKTLMILVTLVVLISVVGLAGCIGGDNSTNTTNNTTNATNNTTNNTTNTTPSAGSVTVQTMEQFTGDKNTAITVLAKNRQFMNANPSITTGQTLHIWNREDVSPYKHLYHSEEGVFEDIQNNPRYEVYMTFNQPGVYHIDLYNPDTGAFYDTTGNRTMTVTVTNA</sequence>
<dbReference type="AlphaFoldDB" id="A0AAE4SFP4"/>
<evidence type="ECO:0000256" key="1">
    <source>
        <dbReference type="SAM" id="MobiDB-lite"/>
    </source>
</evidence>
<name>A0AAE4SFP4_9EURY</name>
<dbReference type="PROSITE" id="PS51257">
    <property type="entry name" value="PROKAR_LIPOPROTEIN"/>
    <property type="match status" value="1"/>
</dbReference>